<dbReference type="Proteomes" id="UP000639274">
    <property type="component" value="Chromosome"/>
</dbReference>
<accession>A0A974XZS1</accession>
<dbReference type="AlphaFoldDB" id="A0A974XZS1"/>
<gene>
    <name evidence="1" type="ORF">I8J32_001735</name>
</gene>
<evidence type="ECO:0000313" key="1">
    <source>
        <dbReference type="EMBL" id="QSX78689.1"/>
    </source>
</evidence>
<dbReference type="Pfam" id="PF12098">
    <property type="entry name" value="DUF3574"/>
    <property type="match status" value="1"/>
</dbReference>
<dbReference type="KEGG" id="lsf:I8J32_001735"/>
<organism evidence="1 2">
    <name type="scientific">Agrilutibacter solisilvae</name>
    <dbReference type="NCBI Taxonomy" id="2763317"/>
    <lineage>
        <taxon>Bacteria</taxon>
        <taxon>Pseudomonadati</taxon>
        <taxon>Pseudomonadota</taxon>
        <taxon>Gammaproteobacteria</taxon>
        <taxon>Lysobacterales</taxon>
        <taxon>Lysobacteraceae</taxon>
        <taxon>Agrilutibacter</taxon>
    </lineage>
</organism>
<sequence>MTVALVVATTAGCASMRPSACLPGQHGAVQELLYFGADKPAGQVTPQDWTDFLADTVTPRFPAGLTTWQASGQWRSDAGSLVREPSYVLSLVHPPGAGSETAIGEIVDAYKRRFQQEAVLRVRSPACMSL</sequence>
<evidence type="ECO:0000313" key="2">
    <source>
        <dbReference type="Proteomes" id="UP000639274"/>
    </source>
</evidence>
<protein>
    <submittedName>
        <fullName evidence="1">DUF3574 domain-containing protein</fullName>
    </submittedName>
</protein>
<name>A0A974XZS1_9GAMM</name>
<dbReference type="EMBL" id="CP071518">
    <property type="protein sequence ID" value="QSX78689.1"/>
    <property type="molecule type" value="Genomic_DNA"/>
</dbReference>
<reference evidence="1 2" key="1">
    <citation type="submission" date="2021-03" db="EMBL/GenBank/DDBJ databases">
        <title>Lysobacter sp. nov. isolated from soil of gangwondo yeongwol, south Korea.</title>
        <authorList>
            <person name="Kim K.R."/>
            <person name="Kim K.H."/>
            <person name="Jeon C.O."/>
        </authorList>
    </citation>
    <scope>NUCLEOTIDE SEQUENCE [LARGE SCALE GENOMIC DNA]</scope>
    <source>
        <strain evidence="1 2">R19</strain>
    </source>
</reference>
<keyword evidence="2" id="KW-1185">Reference proteome</keyword>
<dbReference type="RefSeq" id="WP_200615565.1">
    <property type="nucleotide sequence ID" value="NZ_CP071518.1"/>
</dbReference>
<proteinExistence type="predicted"/>
<dbReference type="InterPro" id="IPR021957">
    <property type="entry name" value="DUF3574"/>
</dbReference>